<reference evidence="2 4" key="1">
    <citation type="submission" date="2015-09" db="EMBL/GenBank/DDBJ databases">
        <title>Genome sequence of Acetobacterium wieringae DSM 1911.</title>
        <authorList>
            <person name="Poehlein A."/>
            <person name="Bengelsdorf F.R."/>
            <person name="Schiel-Bengelsdorf B."/>
            <person name="Duerre P."/>
            <person name="Daniel R."/>
        </authorList>
    </citation>
    <scope>NUCLEOTIDE SEQUENCE [LARGE SCALE GENOMIC DNA]</scope>
    <source>
        <strain evidence="2 4">DSM 1911</strain>
    </source>
</reference>
<dbReference type="Proteomes" id="UP001163550">
    <property type="component" value="Chromosome"/>
</dbReference>
<evidence type="ECO:0000313" key="4">
    <source>
        <dbReference type="Proteomes" id="UP000176244"/>
    </source>
</evidence>
<dbReference type="EMBL" id="CP087994">
    <property type="protein sequence ID" value="UYO61374.1"/>
    <property type="molecule type" value="Genomic_DNA"/>
</dbReference>
<evidence type="ECO:0000256" key="1">
    <source>
        <dbReference type="SAM" id="Phobius"/>
    </source>
</evidence>
<feature type="transmembrane region" description="Helical" evidence="1">
    <location>
        <begin position="51"/>
        <end position="72"/>
    </location>
</feature>
<feature type="transmembrane region" description="Helical" evidence="1">
    <location>
        <begin position="12"/>
        <end position="31"/>
    </location>
</feature>
<feature type="transmembrane region" description="Helical" evidence="1">
    <location>
        <begin position="126"/>
        <end position="146"/>
    </location>
</feature>
<evidence type="ECO:0000313" key="3">
    <source>
        <dbReference type="EMBL" id="UYO61374.1"/>
    </source>
</evidence>
<gene>
    <name evidence="2" type="ORF">ACWI_00090</name>
    <name evidence="3" type="ORF">LNN31_11320</name>
</gene>
<keyword evidence="1" id="KW-0472">Membrane</keyword>
<dbReference type="STRING" id="52694.ACWI_00090"/>
<feature type="transmembrane region" description="Helical" evidence="1">
    <location>
        <begin position="93"/>
        <end position="114"/>
    </location>
</feature>
<organism evidence="2 4">
    <name type="scientific">Acetobacterium wieringae</name>
    <dbReference type="NCBI Taxonomy" id="52694"/>
    <lineage>
        <taxon>Bacteria</taxon>
        <taxon>Bacillati</taxon>
        <taxon>Bacillota</taxon>
        <taxon>Clostridia</taxon>
        <taxon>Eubacteriales</taxon>
        <taxon>Eubacteriaceae</taxon>
        <taxon>Acetobacterium</taxon>
    </lineage>
</organism>
<dbReference type="InterPro" id="IPR021509">
    <property type="entry name" value="DUF3169"/>
</dbReference>
<keyword evidence="1" id="KW-1133">Transmembrane helix</keyword>
<reference evidence="3" key="2">
    <citation type="submission" date="2021-11" db="EMBL/GenBank/DDBJ databases">
        <title>Isoprene-degrading acetogen.</title>
        <authorList>
            <person name="Yang Y."/>
            <person name="Jin H."/>
            <person name="Yan J."/>
        </authorList>
    </citation>
    <scope>NUCLEOTIDE SEQUENCE</scope>
    <source>
        <strain evidence="3">Berkeley</strain>
    </source>
</reference>
<evidence type="ECO:0000313" key="2">
    <source>
        <dbReference type="EMBL" id="OFV72407.1"/>
    </source>
</evidence>
<dbReference type="RefSeq" id="WP_070369410.1">
    <property type="nucleotide sequence ID" value="NZ_CABIIK010000056.1"/>
</dbReference>
<evidence type="ECO:0000313" key="5">
    <source>
        <dbReference type="Proteomes" id="UP001163550"/>
    </source>
</evidence>
<dbReference type="OrthoDB" id="1777828at2"/>
<dbReference type="AlphaFoldDB" id="A0A1F2PM46"/>
<protein>
    <submittedName>
        <fullName evidence="3">DUF3169 family protein</fullName>
    </submittedName>
</protein>
<name>A0A1F2PM46_9FIRM</name>
<sequence length="247" mass="28211">MKIQKQTLKFLIAIIVSSLIGGLLGWFIIHFETAIFHGLLNFQNLILHNNLYIQFFIFGLCALLILIIFFSVKHKLNRLDPNDDALFDQIDHQLGVLLPLISATMISGFCLFGITVTNALNEPVLIGLVLFLLNTSFALIMMVLTIKLTKVLYPEKKGNPLDFNFDKEWIKSCDEAEKFVIYKASYRCYQLMNFVYCGVMTLCLLISIAVNIGIFPYLLIGFLWITQTLVYARSANRFQHGQLDNVQ</sequence>
<dbReference type="Pfam" id="PF11368">
    <property type="entry name" value="DUF3169"/>
    <property type="match status" value="1"/>
</dbReference>
<dbReference type="Proteomes" id="UP000176244">
    <property type="component" value="Unassembled WGS sequence"/>
</dbReference>
<feature type="transmembrane region" description="Helical" evidence="1">
    <location>
        <begin position="188"/>
        <end position="208"/>
    </location>
</feature>
<keyword evidence="1" id="KW-0812">Transmembrane</keyword>
<dbReference type="EMBL" id="LKEU01000009">
    <property type="protein sequence ID" value="OFV72407.1"/>
    <property type="molecule type" value="Genomic_DNA"/>
</dbReference>
<accession>A0A1F2PM46</accession>
<proteinExistence type="predicted"/>
<keyword evidence="5" id="KW-1185">Reference proteome</keyword>